<evidence type="ECO:0000313" key="3">
    <source>
        <dbReference type="Proteomes" id="UP001251870"/>
    </source>
</evidence>
<reference evidence="2 3" key="1">
    <citation type="submission" date="2023-09" db="EMBL/GenBank/DDBJ databases">
        <title>Description of three actinobacteria isolated from air of manufacturing shop in a pharmaceutical factory.</title>
        <authorList>
            <person name="Zhang D.-F."/>
        </authorList>
    </citation>
    <scope>NUCLEOTIDE SEQUENCE [LARGE SCALE GENOMIC DNA]</scope>
    <source>
        <strain evidence="2 3">LY-0111</strain>
    </source>
</reference>
<keyword evidence="1" id="KW-0812">Transmembrane</keyword>
<gene>
    <name evidence="2" type="ORF">RIL96_09365</name>
</gene>
<feature type="transmembrane region" description="Helical" evidence="1">
    <location>
        <begin position="46"/>
        <end position="66"/>
    </location>
</feature>
<proteinExistence type="predicted"/>
<name>A0ABU2DTD7_9MICC</name>
<sequence>MSTPPLDPWSRGSTAYRVTVLLAFGLTFLGVIMVVIHLAGGGSSVPAVPIAVLGAGLLLHLIGTGIRMRDAKRNLQNRKGSAS</sequence>
<dbReference type="RefSeq" id="WP_310548760.1">
    <property type="nucleotide sequence ID" value="NZ_JAVKGR010000011.1"/>
</dbReference>
<keyword evidence="1" id="KW-1133">Transmembrane helix</keyword>
<feature type="transmembrane region" description="Helical" evidence="1">
    <location>
        <begin position="20"/>
        <end position="40"/>
    </location>
</feature>
<accession>A0ABU2DTD7</accession>
<protein>
    <recommendedName>
        <fullName evidence="4">DUF3188 domain-containing protein</fullName>
    </recommendedName>
</protein>
<comment type="caution">
    <text evidence="2">The sequence shown here is derived from an EMBL/GenBank/DDBJ whole genome shotgun (WGS) entry which is preliminary data.</text>
</comment>
<keyword evidence="1" id="KW-0472">Membrane</keyword>
<dbReference type="Proteomes" id="UP001251870">
    <property type="component" value="Unassembled WGS sequence"/>
</dbReference>
<organism evidence="2 3">
    <name type="scientific">Nesterenkonia aerolata</name>
    <dbReference type="NCBI Taxonomy" id="3074079"/>
    <lineage>
        <taxon>Bacteria</taxon>
        <taxon>Bacillati</taxon>
        <taxon>Actinomycetota</taxon>
        <taxon>Actinomycetes</taxon>
        <taxon>Micrococcales</taxon>
        <taxon>Micrococcaceae</taxon>
        <taxon>Nesterenkonia</taxon>
    </lineage>
</organism>
<keyword evidence="3" id="KW-1185">Reference proteome</keyword>
<evidence type="ECO:0000313" key="2">
    <source>
        <dbReference type="EMBL" id="MDR8019768.1"/>
    </source>
</evidence>
<dbReference type="EMBL" id="JAVKGR010000011">
    <property type="protein sequence ID" value="MDR8019768.1"/>
    <property type="molecule type" value="Genomic_DNA"/>
</dbReference>
<evidence type="ECO:0008006" key="4">
    <source>
        <dbReference type="Google" id="ProtNLM"/>
    </source>
</evidence>
<evidence type="ECO:0000256" key="1">
    <source>
        <dbReference type="SAM" id="Phobius"/>
    </source>
</evidence>